<protein>
    <submittedName>
        <fullName evidence="1">Wall-associated kinase 2</fullName>
    </submittedName>
</protein>
<accession>A0A4Y1R3I9</accession>
<proteinExistence type="predicted"/>
<dbReference type="GO" id="GO:0016301">
    <property type="term" value="F:kinase activity"/>
    <property type="evidence" value="ECO:0007669"/>
    <property type="project" value="UniProtKB-KW"/>
</dbReference>
<dbReference type="PANTHER" id="PTHR11439">
    <property type="entry name" value="GAG-POL-RELATED RETROTRANSPOSON"/>
    <property type="match status" value="1"/>
</dbReference>
<organism evidence="1">
    <name type="scientific">Prunus dulcis</name>
    <name type="common">Almond</name>
    <name type="synonym">Amygdalus dulcis</name>
    <dbReference type="NCBI Taxonomy" id="3755"/>
    <lineage>
        <taxon>Eukaryota</taxon>
        <taxon>Viridiplantae</taxon>
        <taxon>Streptophyta</taxon>
        <taxon>Embryophyta</taxon>
        <taxon>Tracheophyta</taxon>
        <taxon>Spermatophyta</taxon>
        <taxon>Magnoliopsida</taxon>
        <taxon>eudicotyledons</taxon>
        <taxon>Gunneridae</taxon>
        <taxon>Pentapetalae</taxon>
        <taxon>rosids</taxon>
        <taxon>fabids</taxon>
        <taxon>Rosales</taxon>
        <taxon>Rosaceae</taxon>
        <taxon>Amygdaloideae</taxon>
        <taxon>Amygdaleae</taxon>
        <taxon>Prunus</taxon>
    </lineage>
</organism>
<keyword evidence="1" id="KW-0418">Kinase</keyword>
<name>A0A4Y1R3I9_PRUDU</name>
<dbReference type="EMBL" id="AP019299">
    <property type="protein sequence ID" value="BBG98699.1"/>
    <property type="molecule type" value="Genomic_DNA"/>
</dbReference>
<dbReference type="PANTHER" id="PTHR11439:SF470">
    <property type="entry name" value="CYSTEINE-RICH RLK (RECEPTOR-LIKE PROTEIN KINASE) 8"/>
    <property type="match status" value="1"/>
</dbReference>
<keyword evidence="1" id="KW-0808">Transferase</keyword>
<evidence type="ECO:0000313" key="1">
    <source>
        <dbReference type="EMBL" id="BBG98699.1"/>
    </source>
</evidence>
<sequence length="196" mass="22448">MTNLGDLKYFLCNEVSRSRKGISICQRKYALDIIKDGGALGASPYIYSVDSCISLASQATLRCRHESFKVCEKYRKTRTLLSCWNEMKLTTYCDLDWAGWPTTRRSTNGYCRTKRQKTVSLSSAEAEYRAMTGACCEITWLRYLLQDLQLPDPGLATLHCDNQAALHISTNPVFHDRTRHIKMDCHFIWDKILDGT</sequence>
<reference evidence="1" key="1">
    <citation type="journal article" date="2019" name="Science">
        <title>Mutation of a bHLH transcription factor allowed almond domestication.</title>
        <authorList>
            <person name="Sanchez-Perez R."/>
            <person name="Pavan S."/>
            <person name="Mazzeo R."/>
            <person name="Moldovan C."/>
            <person name="Aiese Cigliano R."/>
            <person name="Del Cueto J."/>
            <person name="Ricciardi F."/>
            <person name="Lotti C."/>
            <person name="Ricciardi L."/>
            <person name="Dicenta F."/>
            <person name="Lopez-Marques R.L."/>
            <person name="Lindberg Moller B."/>
        </authorList>
    </citation>
    <scope>NUCLEOTIDE SEQUENCE</scope>
</reference>
<dbReference type="CDD" id="cd09272">
    <property type="entry name" value="RNase_HI_RT_Ty1"/>
    <property type="match status" value="1"/>
</dbReference>
<dbReference type="AlphaFoldDB" id="A0A4Y1R3I9"/>
<gene>
    <name evidence="1" type="ORF">Prudu_008177</name>
</gene>
<feature type="non-terminal residue" evidence="1">
    <location>
        <position position="196"/>
    </location>
</feature>